<dbReference type="GO" id="GO:0030870">
    <property type="term" value="C:Mre11 complex"/>
    <property type="evidence" value="ECO:0007669"/>
    <property type="project" value="InterPro"/>
</dbReference>
<dbReference type="SMART" id="SM01348">
    <property type="entry name" value="Nbs1_C"/>
    <property type="match status" value="1"/>
</dbReference>
<evidence type="ECO:0000256" key="2">
    <source>
        <dbReference type="ARBA" id="ARBA00004574"/>
    </source>
</evidence>
<feature type="domain" description="FHA" evidence="14">
    <location>
        <begin position="23"/>
        <end position="82"/>
    </location>
</feature>
<dbReference type="SUPFAM" id="SSF52113">
    <property type="entry name" value="BRCT domain"/>
    <property type="match status" value="1"/>
</dbReference>
<keyword evidence="10 12" id="KW-0131">Cell cycle</keyword>
<reference evidence="15" key="4">
    <citation type="submission" date="2025-08" db="UniProtKB">
        <authorList>
            <consortium name="Ensembl"/>
        </authorList>
    </citation>
    <scope>IDENTIFICATION</scope>
</reference>
<dbReference type="Gene3D" id="3.40.50.10980">
    <property type="entry name" value="Nibrin, BRCT2 domain"/>
    <property type="match status" value="1"/>
</dbReference>
<dbReference type="CDD" id="cd17741">
    <property type="entry name" value="BRCT_nibrin"/>
    <property type="match status" value="1"/>
</dbReference>
<dbReference type="GO" id="GO:0000781">
    <property type="term" value="C:chromosome, telomeric region"/>
    <property type="evidence" value="ECO:0007669"/>
    <property type="project" value="UniProtKB-SubCell"/>
</dbReference>
<reference evidence="16" key="1">
    <citation type="journal article" date="2006" name="Science">
        <title>Ancient noncoding elements conserved in the human genome.</title>
        <authorList>
            <person name="Venkatesh B."/>
            <person name="Kirkness E.F."/>
            <person name="Loh Y.H."/>
            <person name="Halpern A.L."/>
            <person name="Lee A.P."/>
            <person name="Johnson J."/>
            <person name="Dandona N."/>
            <person name="Viswanathan L.D."/>
            <person name="Tay A."/>
            <person name="Venter J.C."/>
            <person name="Strausberg R.L."/>
            <person name="Brenner S."/>
        </authorList>
    </citation>
    <scope>NUCLEOTIDE SEQUENCE [LARGE SCALE GENOMIC DNA]</scope>
</reference>
<dbReference type="FunCoup" id="A0A4W3HW27">
    <property type="interactions" value="294"/>
</dbReference>
<reference evidence="16" key="2">
    <citation type="journal article" date="2007" name="PLoS Biol.">
        <title>Survey sequencing and comparative analysis of the elephant shark (Callorhinchus milii) genome.</title>
        <authorList>
            <person name="Venkatesh B."/>
            <person name="Kirkness E.F."/>
            <person name="Loh Y.H."/>
            <person name="Halpern A.L."/>
            <person name="Lee A.P."/>
            <person name="Johnson J."/>
            <person name="Dandona N."/>
            <person name="Viswanathan L.D."/>
            <person name="Tay A."/>
            <person name="Venter J.C."/>
            <person name="Strausberg R.L."/>
            <person name="Brenner S."/>
        </authorList>
    </citation>
    <scope>NUCLEOTIDE SEQUENCE [LARGE SCALE GENOMIC DNA]</scope>
</reference>
<dbReference type="InterPro" id="IPR016592">
    <property type="entry name" value="Nibrin_met"/>
</dbReference>
<dbReference type="Gene3D" id="2.60.200.20">
    <property type="match status" value="1"/>
</dbReference>
<evidence type="ECO:0000256" key="12">
    <source>
        <dbReference type="PIRNR" id="PIRNR011869"/>
    </source>
</evidence>
<name>A0A4W3HW27_CALMI</name>
<dbReference type="SUPFAM" id="SSF49879">
    <property type="entry name" value="SMAD/FHA domain"/>
    <property type="match status" value="1"/>
</dbReference>
<dbReference type="AlphaFoldDB" id="A0A4W3HW27"/>
<evidence type="ECO:0000313" key="15">
    <source>
        <dbReference type="Ensembl" id="ENSCMIP00000019485.1"/>
    </source>
</evidence>
<keyword evidence="8 12" id="KW-0539">Nucleus</keyword>
<evidence type="ECO:0000256" key="7">
    <source>
        <dbReference type="ARBA" id="ARBA00023204"/>
    </source>
</evidence>
<evidence type="ECO:0000259" key="14">
    <source>
        <dbReference type="PROSITE" id="PS50006"/>
    </source>
</evidence>
<evidence type="ECO:0000256" key="10">
    <source>
        <dbReference type="ARBA" id="ARBA00023306"/>
    </source>
</evidence>
<dbReference type="OMA" id="KKNFKMF"/>
<dbReference type="InterPro" id="IPR013908">
    <property type="entry name" value="Nibrin_C"/>
</dbReference>
<dbReference type="GO" id="GO:0000724">
    <property type="term" value="P:double-strand break repair via homologous recombination"/>
    <property type="evidence" value="ECO:0007669"/>
    <property type="project" value="TreeGrafter"/>
</dbReference>
<dbReference type="GO" id="GO:0051321">
    <property type="term" value="P:meiotic cell cycle"/>
    <property type="evidence" value="ECO:0007669"/>
    <property type="project" value="UniProtKB-KW"/>
</dbReference>
<reference evidence="15" key="5">
    <citation type="submission" date="2025-09" db="UniProtKB">
        <authorList>
            <consortium name="Ensembl"/>
        </authorList>
    </citation>
    <scope>IDENTIFICATION</scope>
</reference>
<proteinExistence type="inferred from homology"/>
<dbReference type="SMART" id="SM00240">
    <property type="entry name" value="FHA"/>
    <property type="match status" value="1"/>
</dbReference>
<dbReference type="Pfam" id="PF16508">
    <property type="entry name" value="NIBRIN_BRCT_II"/>
    <property type="match status" value="1"/>
</dbReference>
<evidence type="ECO:0000256" key="1">
    <source>
        <dbReference type="ARBA" id="ARBA00004322"/>
    </source>
</evidence>
<evidence type="ECO:0000256" key="11">
    <source>
        <dbReference type="ARBA" id="ARBA00044757"/>
    </source>
</evidence>
<dbReference type="Pfam" id="PF12738">
    <property type="entry name" value="PTCB-BRCT"/>
    <property type="match status" value="1"/>
</dbReference>
<dbReference type="InterPro" id="IPR040227">
    <property type="entry name" value="Nibrin-rel"/>
</dbReference>
<dbReference type="Proteomes" id="UP000314986">
    <property type="component" value="Unassembled WGS sequence"/>
</dbReference>
<keyword evidence="4" id="KW-0158">Chromosome</keyword>
<dbReference type="PIRSF" id="PIRSF011869">
    <property type="entry name" value="Nibrin_animal"/>
    <property type="match status" value="1"/>
</dbReference>
<dbReference type="GO" id="GO:0003684">
    <property type="term" value="F:damaged DNA binding"/>
    <property type="evidence" value="ECO:0007669"/>
    <property type="project" value="TreeGrafter"/>
</dbReference>
<reference evidence="16" key="3">
    <citation type="journal article" date="2014" name="Nature">
        <title>Elephant shark genome provides unique insights into gnathostome evolution.</title>
        <authorList>
            <consortium name="International Elephant Shark Genome Sequencing Consortium"/>
            <person name="Venkatesh B."/>
            <person name="Lee A.P."/>
            <person name="Ravi V."/>
            <person name="Maurya A.K."/>
            <person name="Lian M.M."/>
            <person name="Swann J.B."/>
            <person name="Ohta Y."/>
            <person name="Flajnik M.F."/>
            <person name="Sutoh Y."/>
            <person name="Kasahara M."/>
            <person name="Hoon S."/>
            <person name="Gangu V."/>
            <person name="Roy S.W."/>
            <person name="Irimia M."/>
            <person name="Korzh V."/>
            <person name="Kondrychyn I."/>
            <person name="Lim Z.W."/>
            <person name="Tay B.H."/>
            <person name="Tohari S."/>
            <person name="Kong K.W."/>
            <person name="Ho S."/>
            <person name="Lorente-Galdos B."/>
            <person name="Quilez J."/>
            <person name="Marques-Bonet T."/>
            <person name="Raney B.J."/>
            <person name="Ingham P.W."/>
            <person name="Tay A."/>
            <person name="Hillier L.W."/>
            <person name="Minx P."/>
            <person name="Boehm T."/>
            <person name="Wilson R.K."/>
            <person name="Brenner S."/>
            <person name="Warren W.C."/>
        </authorList>
    </citation>
    <scope>NUCLEOTIDE SEQUENCE [LARGE SCALE GENOMIC DNA]</scope>
</reference>
<dbReference type="PROSITE" id="PS50006">
    <property type="entry name" value="FHA_DOMAIN"/>
    <property type="match status" value="1"/>
</dbReference>
<keyword evidence="7 12" id="KW-0234">DNA repair</keyword>
<comment type="subunit">
    <text evidence="12">Component of the MRN complex.</text>
</comment>
<dbReference type="InterPro" id="IPR000253">
    <property type="entry name" value="FHA_dom"/>
</dbReference>
<dbReference type="InterPro" id="IPR043014">
    <property type="entry name" value="Nibrin_BRCT2_sf"/>
</dbReference>
<dbReference type="GO" id="GO:0007095">
    <property type="term" value="P:mitotic G2 DNA damage checkpoint signaling"/>
    <property type="evidence" value="ECO:0007669"/>
    <property type="project" value="InterPro"/>
</dbReference>
<comment type="similarity">
    <text evidence="11">Belongs to the Nibrin family.</text>
</comment>
<dbReference type="InterPro" id="IPR036420">
    <property type="entry name" value="BRCT_dom_sf"/>
</dbReference>
<keyword evidence="5 12" id="KW-0227">DNA damage</keyword>
<feature type="region of interest" description="Disordered" evidence="13">
    <location>
        <begin position="401"/>
        <end position="497"/>
    </location>
</feature>
<dbReference type="Ensembl" id="ENSCMIT00000019851.1">
    <property type="protein sequence ID" value="ENSCMIP00000019485.1"/>
    <property type="gene ID" value="ENSCMIG00000009070.1"/>
</dbReference>
<evidence type="ECO:0000256" key="13">
    <source>
        <dbReference type="SAM" id="MobiDB-lite"/>
    </source>
</evidence>
<evidence type="ECO:0000256" key="6">
    <source>
        <dbReference type="ARBA" id="ARBA00022895"/>
    </source>
</evidence>
<evidence type="ECO:0000256" key="8">
    <source>
        <dbReference type="ARBA" id="ARBA00023242"/>
    </source>
</evidence>
<dbReference type="GeneTree" id="ENSGT00390000000521"/>
<evidence type="ECO:0000256" key="9">
    <source>
        <dbReference type="ARBA" id="ARBA00023254"/>
    </source>
</evidence>
<organism evidence="15 16">
    <name type="scientific">Callorhinchus milii</name>
    <name type="common">Ghost shark</name>
    <dbReference type="NCBI Taxonomy" id="7868"/>
    <lineage>
        <taxon>Eukaryota</taxon>
        <taxon>Metazoa</taxon>
        <taxon>Chordata</taxon>
        <taxon>Craniata</taxon>
        <taxon>Vertebrata</taxon>
        <taxon>Chondrichthyes</taxon>
        <taxon>Holocephali</taxon>
        <taxon>Chimaeriformes</taxon>
        <taxon>Callorhinchidae</taxon>
        <taxon>Callorhinchus</taxon>
    </lineage>
</organism>
<dbReference type="Pfam" id="PF00498">
    <property type="entry name" value="FHA"/>
    <property type="match status" value="1"/>
</dbReference>
<evidence type="ECO:0000256" key="5">
    <source>
        <dbReference type="ARBA" id="ARBA00022763"/>
    </source>
</evidence>
<protein>
    <recommendedName>
        <fullName evidence="3 12">Nibrin</fullName>
    </recommendedName>
</protein>
<comment type="function">
    <text evidence="12">Component of the MRN complex, which plays a central role in double-strand break (DSB) repair, DNA recombination, maintenance of telomere integrity and meiosis. The MRN complex is involved in the repair of DNA double-strand breaks (DSBs) via homologous recombination (HR), an error-free mechanism which primarily occurs during S and G2 phases. The complex (1) mediates the end resection of damaged DNA, which generates proper single-stranded DNA, a key initial steps in HR, and is (2) required for the recruitment of other repair factors and efficient activation of ATM and ATR upon DNA damage. The MRN complex possesses single-strand endonuclease activity and double-strand-specific 3'-5' exonuclease activity, which are provided by MRE11, to initiate end resection, which is required for single-strand invasion and recombination. Within the MRN complex, nbn acts as a protein-protein adapter, which specifically recognizes and binds phosphorylated proteins, promoting their recruitment to DNA damage sites. Recruits mre11 and rad50 components of the MRN complex to DSBs in response to DNA damage. Promotes the recruitment of PI3/PI4-kinase family members atm, atr, and probably DNA-PKcs to the DNA damage sites, activating their functions. Mediates the recruitment of phosphorylated rbbp8/CtIP to DSBs, leading to cooperation between the MRN complex and rbbp8/CtIP to initiate end resection.</text>
</comment>
<evidence type="ECO:0000256" key="4">
    <source>
        <dbReference type="ARBA" id="ARBA00022454"/>
    </source>
</evidence>
<dbReference type="GO" id="GO:0016605">
    <property type="term" value="C:PML body"/>
    <property type="evidence" value="ECO:0007669"/>
    <property type="project" value="UniProtKB-SubCell"/>
</dbReference>
<keyword evidence="9 12" id="KW-0469">Meiosis</keyword>
<keyword evidence="16" id="KW-1185">Reference proteome</keyword>
<comment type="subcellular location">
    <subcellularLocation>
        <location evidence="2">Chromosome</location>
        <location evidence="2">Telomere</location>
    </subcellularLocation>
    <subcellularLocation>
        <location evidence="1">Nucleus</location>
        <location evidence="1">PML body</location>
    </subcellularLocation>
</comment>
<dbReference type="STRING" id="7868.ENSCMIP00000019485"/>
<accession>A0A4W3HW27</accession>
<dbReference type="InterPro" id="IPR001357">
    <property type="entry name" value="BRCT_dom"/>
</dbReference>
<evidence type="ECO:0000256" key="3">
    <source>
        <dbReference type="ARBA" id="ARBA00020013"/>
    </source>
</evidence>
<dbReference type="Pfam" id="PF08599">
    <property type="entry name" value="Nbs1_C"/>
    <property type="match status" value="1"/>
</dbReference>
<keyword evidence="6 12" id="KW-0779">Telomere</keyword>
<dbReference type="FunFam" id="2.60.200.20:FF:000017">
    <property type="entry name" value="Nibrin"/>
    <property type="match status" value="1"/>
</dbReference>
<dbReference type="PANTHER" id="PTHR12162">
    <property type="entry name" value="NIBRIN-RELATED"/>
    <property type="match status" value="1"/>
</dbReference>
<dbReference type="InterPro" id="IPR008984">
    <property type="entry name" value="SMAD_FHA_dom_sf"/>
</dbReference>
<dbReference type="InParanoid" id="A0A4W3HW27"/>
<dbReference type="Gene3D" id="3.40.50.10190">
    <property type="entry name" value="BRCT domain"/>
    <property type="match status" value="1"/>
</dbReference>
<dbReference type="InterPro" id="IPR032429">
    <property type="entry name" value="Nibrin_BRCT2"/>
</dbReference>
<dbReference type="CDD" id="cd22667">
    <property type="entry name" value="FHA_NBN"/>
    <property type="match status" value="1"/>
</dbReference>
<dbReference type="GO" id="GO:0000723">
    <property type="term" value="P:telomere maintenance"/>
    <property type="evidence" value="ECO:0007669"/>
    <property type="project" value="InterPro"/>
</dbReference>
<evidence type="ECO:0000313" key="16">
    <source>
        <dbReference type="Proteomes" id="UP000314986"/>
    </source>
</evidence>
<sequence>MWTLRSLTPGAEDPYHLLVGVEYVVGRKNCAILLHNDQSISRSHAVLLVSHPIANLSQTASIPVLTLKDTSKYGTFVNEERLQNDSPRSLKSGEMVVFGIFQSKFRVGYKPLIVCSSCLVGPGKITLNQAIQQLGGHVTSNWTNDNTHLVMPSIKITVKTICAMICGRPIVKPQFFLSVAEAIRSRQHFPSAESFSPPIDEPNIKAEDMVIKPERKWIFVGKTFIFFNGKQHKRLGPAVTLGGGNVKLIEEKGPNLSLLEAPGSCVIDVGVSDSQTASDSTKKWIDSALITLQRKGLRTISEAEVGLAVIHISTDIYCNPLSNPNSEMHFSSKTISRPTLSQQMDVDNMTEPGISQHTSYVPDTQRTNTRMNVNTTVEVKETPETDEESKIVSQDISVVIHPATSMFSPDQRPKSKKEKSRSFNTGNEEPGEMAMFSSVRNKDKNEPQSSSIHDFFQPIRRKRERQGDESTQSKFARTEDSKPSLIHQTSMSEPSVGRRDLDLTQFTQAERFSASFIIGSSTEGSKGNCEVVCKRETTGINVPDKSIRLADEVHRSNKRKGLDDFNIQPVDGILEDDAGPSREEWLVISKRRKVEPEDLSLPEKPSKAEFDHKLLHSDKRTSEVKQKTEILDPLAVSLNESNNHEKLFNEAEYNEMLPSKLLLTVFKTLVNHTRQKIVPTSNADNSQVKNFKKFRKVLYPGGEGLPRIIGGTDLKAYQTKNNSEMEEWLRQEIEEQSQQAKDDILADDLFRYDPKSVKRRR</sequence>
<dbReference type="FunFam" id="3.40.50.10980:FF:000001">
    <property type="entry name" value="Nibrin"/>
    <property type="match status" value="1"/>
</dbReference>
<dbReference type="PANTHER" id="PTHR12162:SF0">
    <property type="entry name" value="NIBRIN"/>
    <property type="match status" value="1"/>
</dbReference>